<organism evidence="8 9">
    <name type="scientific">Oceanospirillum linum</name>
    <dbReference type="NCBI Taxonomy" id="966"/>
    <lineage>
        <taxon>Bacteria</taxon>
        <taxon>Pseudomonadati</taxon>
        <taxon>Pseudomonadota</taxon>
        <taxon>Gammaproteobacteria</taxon>
        <taxon>Oceanospirillales</taxon>
        <taxon>Oceanospirillaceae</taxon>
        <taxon>Oceanospirillum</taxon>
    </lineage>
</organism>
<dbReference type="Proteomes" id="UP000190064">
    <property type="component" value="Unassembled WGS sequence"/>
</dbReference>
<dbReference type="Gene3D" id="3.30.160.70">
    <property type="entry name" value="Methylated DNA-protein cysteine methyltransferase domain"/>
    <property type="match status" value="1"/>
</dbReference>
<keyword evidence="2" id="KW-0489">Methyltransferase</keyword>
<evidence type="ECO:0000256" key="4">
    <source>
        <dbReference type="ARBA" id="ARBA00022763"/>
    </source>
</evidence>
<reference evidence="8" key="1">
    <citation type="submission" date="2017-02" db="EMBL/GenBank/DDBJ databases">
        <title>Draft Genome Sequence of the Salt Water Bacterium Oceanospirillum linum ATCC 11336.</title>
        <authorList>
            <person name="Trachtenberg A.M."/>
            <person name="Carney J.G."/>
            <person name="Linnane J.D."/>
            <person name="Rheaume B.A."/>
            <person name="Pitts N.L."/>
            <person name="Mykles D.L."/>
            <person name="Maclea K.S."/>
        </authorList>
    </citation>
    <scope>NUCLEOTIDE SEQUENCE [LARGE SCALE GENOMIC DNA]</scope>
    <source>
        <strain evidence="8">ATCC 11336</strain>
    </source>
</reference>
<dbReference type="FunFam" id="1.10.10.10:FF:000410">
    <property type="entry name" value="ADA regulatory protein, putative"/>
    <property type="match status" value="1"/>
</dbReference>
<evidence type="ECO:0000259" key="7">
    <source>
        <dbReference type="Pfam" id="PF01035"/>
    </source>
</evidence>
<gene>
    <name evidence="8" type="ORF">BTA35_0215265</name>
</gene>
<protein>
    <recommendedName>
        <fullName evidence="7">Methylated-DNA-[protein]-cysteine S-methyltransferase DNA binding domain-containing protein</fullName>
    </recommendedName>
</protein>
<dbReference type="RefSeq" id="WP_078320674.1">
    <property type="nucleotide sequence ID" value="NZ_FXTS01000010.1"/>
</dbReference>
<sequence>MYYQFALSPLGSLMLAEQQANTGLSLLYIGDSPEVLMAEAEAAFPDRHWQRSDHLMPYLEQICSALVNQSPFPELPLNLAGTAFQQQVWQALQDIPFGETISYSQLAERLGMPTAVRAVASACGANQVALLIPCHRVVRKNGDLSGYRWGIARKRQLLVMEAGDEGKKTKRESRPTC</sequence>
<keyword evidence="3" id="KW-0808">Transferase</keyword>
<dbReference type="CDD" id="cd06445">
    <property type="entry name" value="ATase"/>
    <property type="match status" value="1"/>
</dbReference>
<keyword evidence="4" id="KW-0227">DNA damage</keyword>
<evidence type="ECO:0000256" key="1">
    <source>
        <dbReference type="ARBA" id="ARBA00001286"/>
    </source>
</evidence>
<evidence type="ECO:0000256" key="3">
    <source>
        <dbReference type="ARBA" id="ARBA00022679"/>
    </source>
</evidence>
<proteinExistence type="predicted"/>
<dbReference type="PANTHER" id="PTHR10815:SF14">
    <property type="entry name" value="BIFUNCTIONAL TRANSCRIPTIONAL ACTIVATOR_DNA REPAIR ENZYME ADA"/>
    <property type="match status" value="1"/>
</dbReference>
<dbReference type="STRING" id="966.BTA35_0215265"/>
<dbReference type="GO" id="GO:0006281">
    <property type="term" value="P:DNA repair"/>
    <property type="evidence" value="ECO:0007669"/>
    <property type="project" value="UniProtKB-KW"/>
</dbReference>
<dbReference type="NCBIfam" id="TIGR00589">
    <property type="entry name" value="ogt"/>
    <property type="match status" value="1"/>
</dbReference>
<dbReference type="InterPro" id="IPR014048">
    <property type="entry name" value="MethylDNA_cys_MeTrfase_DNA-bd"/>
</dbReference>
<evidence type="ECO:0000256" key="6">
    <source>
        <dbReference type="ARBA" id="ARBA00049348"/>
    </source>
</evidence>
<dbReference type="InterPro" id="IPR036631">
    <property type="entry name" value="MGMT_N_sf"/>
</dbReference>
<dbReference type="InterPro" id="IPR036388">
    <property type="entry name" value="WH-like_DNA-bd_sf"/>
</dbReference>
<dbReference type="GO" id="GO:0032259">
    <property type="term" value="P:methylation"/>
    <property type="evidence" value="ECO:0007669"/>
    <property type="project" value="UniProtKB-KW"/>
</dbReference>
<dbReference type="PROSITE" id="PS00374">
    <property type="entry name" value="MGMT"/>
    <property type="match status" value="1"/>
</dbReference>
<name>A0A1T1H893_OCELI</name>
<evidence type="ECO:0000256" key="2">
    <source>
        <dbReference type="ARBA" id="ARBA00022603"/>
    </source>
</evidence>
<comment type="catalytic activity">
    <reaction evidence="6">
        <text>a 6-O-methyl-2'-deoxyguanosine in DNA + L-cysteinyl-[protein] = S-methyl-L-cysteinyl-[protein] + a 2'-deoxyguanosine in DNA</text>
        <dbReference type="Rhea" id="RHEA:24000"/>
        <dbReference type="Rhea" id="RHEA-COMP:10131"/>
        <dbReference type="Rhea" id="RHEA-COMP:10132"/>
        <dbReference type="Rhea" id="RHEA-COMP:11367"/>
        <dbReference type="Rhea" id="RHEA-COMP:11368"/>
        <dbReference type="ChEBI" id="CHEBI:29950"/>
        <dbReference type="ChEBI" id="CHEBI:82612"/>
        <dbReference type="ChEBI" id="CHEBI:85445"/>
        <dbReference type="ChEBI" id="CHEBI:85448"/>
        <dbReference type="EC" id="2.1.1.63"/>
    </reaction>
</comment>
<dbReference type="Gene3D" id="1.10.10.10">
    <property type="entry name" value="Winged helix-like DNA-binding domain superfamily/Winged helix DNA-binding domain"/>
    <property type="match status" value="1"/>
</dbReference>
<feature type="domain" description="Methylated-DNA-[protein]-cysteine S-methyltransferase DNA binding" evidence="7">
    <location>
        <begin position="83"/>
        <end position="162"/>
    </location>
</feature>
<comment type="catalytic activity">
    <reaction evidence="1">
        <text>a 4-O-methyl-thymidine in DNA + L-cysteinyl-[protein] = a thymidine in DNA + S-methyl-L-cysteinyl-[protein]</text>
        <dbReference type="Rhea" id="RHEA:53428"/>
        <dbReference type="Rhea" id="RHEA-COMP:10131"/>
        <dbReference type="Rhea" id="RHEA-COMP:10132"/>
        <dbReference type="Rhea" id="RHEA-COMP:13555"/>
        <dbReference type="Rhea" id="RHEA-COMP:13556"/>
        <dbReference type="ChEBI" id="CHEBI:29950"/>
        <dbReference type="ChEBI" id="CHEBI:82612"/>
        <dbReference type="ChEBI" id="CHEBI:137386"/>
        <dbReference type="ChEBI" id="CHEBI:137387"/>
        <dbReference type="EC" id="2.1.1.63"/>
    </reaction>
</comment>
<dbReference type="GO" id="GO:0003908">
    <property type="term" value="F:methylated-DNA-[protein]-cysteine S-methyltransferase activity"/>
    <property type="evidence" value="ECO:0007669"/>
    <property type="project" value="UniProtKB-EC"/>
</dbReference>
<dbReference type="PANTHER" id="PTHR10815">
    <property type="entry name" value="METHYLATED-DNA--PROTEIN-CYSTEINE METHYLTRANSFERASE"/>
    <property type="match status" value="1"/>
</dbReference>
<dbReference type="EMBL" id="MTSD02000009">
    <property type="protein sequence ID" value="OOV86094.1"/>
    <property type="molecule type" value="Genomic_DNA"/>
</dbReference>
<dbReference type="InterPro" id="IPR001497">
    <property type="entry name" value="MethylDNA_cys_MeTrfase_AS"/>
</dbReference>
<dbReference type="AlphaFoldDB" id="A0A1T1H893"/>
<dbReference type="SUPFAM" id="SSF53155">
    <property type="entry name" value="Methylated DNA-protein cysteine methyltransferase domain"/>
    <property type="match status" value="1"/>
</dbReference>
<comment type="caution">
    <text evidence="8">The sequence shown here is derived from an EMBL/GenBank/DDBJ whole genome shotgun (WGS) entry which is preliminary data.</text>
</comment>
<evidence type="ECO:0000313" key="8">
    <source>
        <dbReference type="EMBL" id="OOV86094.1"/>
    </source>
</evidence>
<keyword evidence="5" id="KW-0234">DNA repair</keyword>
<dbReference type="InterPro" id="IPR036217">
    <property type="entry name" value="MethylDNA_cys_MeTrfase_DNAb"/>
</dbReference>
<evidence type="ECO:0000313" key="9">
    <source>
        <dbReference type="Proteomes" id="UP000190064"/>
    </source>
</evidence>
<evidence type="ECO:0000256" key="5">
    <source>
        <dbReference type="ARBA" id="ARBA00023204"/>
    </source>
</evidence>
<dbReference type="SUPFAM" id="SSF46767">
    <property type="entry name" value="Methylated DNA-protein cysteine methyltransferase, C-terminal domain"/>
    <property type="match status" value="1"/>
</dbReference>
<accession>A0A1T1H893</accession>
<keyword evidence="9" id="KW-1185">Reference proteome</keyword>
<dbReference type="Pfam" id="PF01035">
    <property type="entry name" value="DNA_binding_1"/>
    <property type="match status" value="1"/>
</dbReference>